<sequence length="569" mass="62958">MNNDYLKHMLLNRRQTKSVIGLSLIFSAFAILSNITGVLISFDQLSFYPLFGQLTDEVVIANTRVLSIGVSGIVGGPLVGTMVGILSGIFRYFQGGTDPHIYLISSILIGSIGGAFGHASIKKQTYLTPFQGAGVAVLLELVQMACIYFLSSNRVMGANLVQVIMFPMMLVNSVGMSIFLSIILNTIRHEEGLRAIQTQDVLQLTKETLPLFGSGLNPENAQKAAELIHKTMKVSAVSITNRKDILAFTGAGSDHHRVGSDLVTDLSRQAITEGEMLVAHTRAEIGCHCETCPLEGAIVLPLNDGNDIVGTLKYYFTDDDQLTEVEQKWAEGLSEIFSTQIQLGKVDSQKHLLKQAELRTLQGQVNPHFFFNTINTISAVMRFDPDKARRLLIKLSQYFRANLTGNRQILVQVTNELEQVRAYLEIEEARFPDKFEISFDISETLHHVLIPSFLMQVLVENAIHHAFKERETDNKIHIALKPQGENLIFSVEDNGYGIPESIIEKLGREVVESAEGTGTALENLNKRLVGIYGTKSELQIESSSDGTKVSALIPYLSEKEKMNHENSFS</sequence>
<feature type="transmembrane region" description="Helical" evidence="14">
    <location>
        <begin position="133"/>
        <end position="151"/>
    </location>
</feature>
<dbReference type="Proteomes" id="UP000306420">
    <property type="component" value="Unassembled WGS sequence"/>
</dbReference>
<dbReference type="AlphaFoldDB" id="A0A5R9DUV0"/>
<dbReference type="OrthoDB" id="9776552at2"/>
<evidence type="ECO:0000256" key="11">
    <source>
        <dbReference type="ARBA" id="ARBA00022989"/>
    </source>
</evidence>
<dbReference type="InterPro" id="IPR036890">
    <property type="entry name" value="HATPase_C_sf"/>
</dbReference>
<dbReference type="PANTHER" id="PTHR34220:SF7">
    <property type="entry name" value="SENSOR HISTIDINE KINASE YPDA"/>
    <property type="match status" value="1"/>
</dbReference>
<evidence type="ECO:0000256" key="5">
    <source>
        <dbReference type="ARBA" id="ARBA00022553"/>
    </source>
</evidence>
<keyword evidence="4" id="KW-1003">Cell membrane</keyword>
<evidence type="ECO:0000256" key="1">
    <source>
        <dbReference type="ARBA" id="ARBA00000085"/>
    </source>
</evidence>
<keyword evidence="6" id="KW-0808">Transferase</keyword>
<dbReference type="InterPro" id="IPR010559">
    <property type="entry name" value="Sig_transdc_His_kin_internal"/>
</dbReference>
<dbReference type="EMBL" id="VBSP01000034">
    <property type="protein sequence ID" value="TLQ40217.1"/>
    <property type="molecule type" value="Genomic_DNA"/>
</dbReference>
<reference evidence="16 17" key="1">
    <citation type="submission" date="2019-05" db="EMBL/GenBank/DDBJ databases">
        <title>The metagenome of a microbial culture collection derived from dairy environment covers the genomic content of the human microbiome.</title>
        <authorList>
            <person name="Roder T."/>
            <person name="Wuthrich D."/>
            <person name="Sattari Z."/>
            <person name="Von Ah U."/>
            <person name="Bar C."/>
            <person name="Ronchi F."/>
            <person name="Macpherson A.J."/>
            <person name="Ganal-Vonarburg S.C."/>
            <person name="Bruggmann R."/>
            <person name="Vergeres G."/>
        </authorList>
    </citation>
    <scope>NUCLEOTIDE SEQUENCE [LARGE SCALE GENOMIC DNA]</scope>
    <source>
        <strain evidence="16 17">FAM 24227</strain>
    </source>
</reference>
<dbReference type="Pfam" id="PF02518">
    <property type="entry name" value="HATPase_c"/>
    <property type="match status" value="1"/>
</dbReference>
<comment type="subcellular location">
    <subcellularLocation>
        <location evidence="2">Cell membrane</location>
        <topology evidence="2">Multi-pass membrane protein</topology>
    </subcellularLocation>
</comment>
<dbReference type="InterPro" id="IPR050640">
    <property type="entry name" value="Bact_2-comp_sensor_kinase"/>
</dbReference>
<evidence type="ECO:0000256" key="3">
    <source>
        <dbReference type="ARBA" id="ARBA00012438"/>
    </source>
</evidence>
<gene>
    <name evidence="16" type="ORF">FEZ33_08920</name>
</gene>
<evidence type="ECO:0000256" key="14">
    <source>
        <dbReference type="SAM" id="Phobius"/>
    </source>
</evidence>
<evidence type="ECO:0000256" key="12">
    <source>
        <dbReference type="ARBA" id="ARBA00023012"/>
    </source>
</evidence>
<dbReference type="GO" id="GO:0000155">
    <property type="term" value="F:phosphorelay sensor kinase activity"/>
    <property type="evidence" value="ECO:0007669"/>
    <property type="project" value="InterPro"/>
</dbReference>
<dbReference type="Pfam" id="PF06580">
    <property type="entry name" value="His_kinase"/>
    <property type="match status" value="1"/>
</dbReference>
<feature type="transmembrane region" description="Helical" evidence="14">
    <location>
        <begin position="101"/>
        <end position="121"/>
    </location>
</feature>
<dbReference type="GO" id="GO:0005886">
    <property type="term" value="C:plasma membrane"/>
    <property type="evidence" value="ECO:0007669"/>
    <property type="project" value="UniProtKB-SubCell"/>
</dbReference>
<dbReference type="InterPro" id="IPR029016">
    <property type="entry name" value="GAF-like_dom_sf"/>
</dbReference>
<dbReference type="SUPFAM" id="SSF55874">
    <property type="entry name" value="ATPase domain of HSP90 chaperone/DNA topoisomerase II/histidine kinase"/>
    <property type="match status" value="1"/>
</dbReference>
<keyword evidence="7 14" id="KW-0812">Transmembrane</keyword>
<evidence type="ECO:0000256" key="4">
    <source>
        <dbReference type="ARBA" id="ARBA00022475"/>
    </source>
</evidence>
<dbReference type="EC" id="2.7.13.3" evidence="3"/>
<evidence type="ECO:0000313" key="16">
    <source>
        <dbReference type="EMBL" id="TLQ40217.1"/>
    </source>
</evidence>
<accession>A0A5R9DUV0</accession>
<evidence type="ECO:0000256" key="8">
    <source>
        <dbReference type="ARBA" id="ARBA00022741"/>
    </source>
</evidence>
<comment type="catalytic activity">
    <reaction evidence="1">
        <text>ATP + protein L-histidine = ADP + protein N-phospho-L-histidine.</text>
        <dbReference type="EC" id="2.7.13.3"/>
    </reaction>
</comment>
<keyword evidence="12" id="KW-0902">Two-component regulatory system</keyword>
<evidence type="ECO:0000313" key="17">
    <source>
        <dbReference type="Proteomes" id="UP000306420"/>
    </source>
</evidence>
<protein>
    <recommendedName>
        <fullName evidence="3">histidine kinase</fullName>
        <ecNumber evidence="3">2.7.13.3</ecNumber>
    </recommendedName>
</protein>
<keyword evidence="9 16" id="KW-0418">Kinase</keyword>
<organism evidence="16 17">
    <name type="scientific">Ruoffia tabacinasalis</name>
    <dbReference type="NCBI Taxonomy" id="87458"/>
    <lineage>
        <taxon>Bacteria</taxon>
        <taxon>Bacillati</taxon>
        <taxon>Bacillota</taxon>
        <taxon>Bacilli</taxon>
        <taxon>Lactobacillales</taxon>
        <taxon>Aerococcaceae</taxon>
        <taxon>Ruoffia</taxon>
    </lineage>
</organism>
<dbReference type="SMART" id="SM00387">
    <property type="entry name" value="HATPase_c"/>
    <property type="match status" value="1"/>
</dbReference>
<feature type="transmembrane region" description="Helical" evidence="14">
    <location>
        <begin position="65"/>
        <end position="89"/>
    </location>
</feature>
<keyword evidence="5" id="KW-0597">Phosphoprotein</keyword>
<evidence type="ECO:0000256" key="2">
    <source>
        <dbReference type="ARBA" id="ARBA00004651"/>
    </source>
</evidence>
<keyword evidence="11 14" id="KW-1133">Transmembrane helix</keyword>
<keyword evidence="13 14" id="KW-0472">Membrane</keyword>
<dbReference type="PANTHER" id="PTHR34220">
    <property type="entry name" value="SENSOR HISTIDINE KINASE YPDA"/>
    <property type="match status" value="1"/>
</dbReference>
<evidence type="ECO:0000256" key="6">
    <source>
        <dbReference type="ARBA" id="ARBA00022679"/>
    </source>
</evidence>
<keyword evidence="8" id="KW-0547">Nucleotide-binding</keyword>
<comment type="caution">
    <text evidence="16">The sequence shown here is derived from an EMBL/GenBank/DDBJ whole genome shotgun (WGS) entry which is preliminary data.</text>
</comment>
<keyword evidence="10" id="KW-0067">ATP-binding</keyword>
<dbReference type="Gene3D" id="3.30.450.40">
    <property type="match status" value="1"/>
</dbReference>
<evidence type="ECO:0000256" key="9">
    <source>
        <dbReference type="ARBA" id="ARBA00022777"/>
    </source>
</evidence>
<evidence type="ECO:0000256" key="10">
    <source>
        <dbReference type="ARBA" id="ARBA00022840"/>
    </source>
</evidence>
<dbReference type="Pfam" id="PF07694">
    <property type="entry name" value="5TM-5TMR_LYT"/>
    <property type="match status" value="1"/>
</dbReference>
<evidence type="ECO:0000256" key="7">
    <source>
        <dbReference type="ARBA" id="ARBA00022692"/>
    </source>
</evidence>
<feature type="transmembrane region" description="Helical" evidence="14">
    <location>
        <begin position="163"/>
        <end position="184"/>
    </location>
</feature>
<dbReference type="InterPro" id="IPR003594">
    <property type="entry name" value="HATPase_dom"/>
</dbReference>
<feature type="transmembrane region" description="Helical" evidence="14">
    <location>
        <begin position="20"/>
        <end position="42"/>
    </location>
</feature>
<evidence type="ECO:0000256" key="13">
    <source>
        <dbReference type="ARBA" id="ARBA00023136"/>
    </source>
</evidence>
<evidence type="ECO:0000259" key="15">
    <source>
        <dbReference type="SMART" id="SM00387"/>
    </source>
</evidence>
<dbReference type="GO" id="GO:0005524">
    <property type="term" value="F:ATP binding"/>
    <property type="evidence" value="ECO:0007669"/>
    <property type="project" value="UniProtKB-KW"/>
</dbReference>
<proteinExistence type="predicted"/>
<feature type="domain" description="Histidine kinase/HSP90-like ATPase" evidence="15">
    <location>
        <begin position="450"/>
        <end position="557"/>
    </location>
</feature>
<name>A0A5R9DUV0_9LACT</name>
<dbReference type="InterPro" id="IPR011620">
    <property type="entry name" value="Sig_transdc_His_kinase_LytS_TM"/>
</dbReference>
<dbReference type="GO" id="GO:0071555">
    <property type="term" value="P:cell wall organization"/>
    <property type="evidence" value="ECO:0007669"/>
    <property type="project" value="InterPro"/>
</dbReference>
<dbReference type="Gene3D" id="3.30.565.10">
    <property type="entry name" value="Histidine kinase-like ATPase, C-terminal domain"/>
    <property type="match status" value="1"/>
</dbReference>